<protein>
    <submittedName>
        <fullName evidence="2">Long-chain fatty acid--CoA ligase</fullName>
    </submittedName>
</protein>
<reference evidence="2" key="1">
    <citation type="submission" date="2021-06" db="EMBL/GenBank/DDBJ databases">
        <title>Halomicroarcula sp. F24A a new haloarchaeum isolated from saline soil.</title>
        <authorList>
            <person name="Duran-Viseras A."/>
            <person name="Sanchez-Porro C."/>
            <person name="Ventosa A."/>
        </authorList>
    </citation>
    <scope>NUCLEOTIDE SEQUENCE</scope>
    <source>
        <strain evidence="2">F24A</strain>
    </source>
</reference>
<evidence type="ECO:0000313" key="3">
    <source>
        <dbReference type="Proteomes" id="UP000783863"/>
    </source>
</evidence>
<name>A0A8J7YHG3_9EURY</name>
<evidence type="ECO:0000259" key="1">
    <source>
        <dbReference type="Pfam" id="PF00501"/>
    </source>
</evidence>
<dbReference type="InterPro" id="IPR000873">
    <property type="entry name" value="AMP-dep_synth/lig_dom"/>
</dbReference>
<dbReference type="InterPro" id="IPR050237">
    <property type="entry name" value="ATP-dep_AMP-bd_enzyme"/>
</dbReference>
<evidence type="ECO:0000313" key="2">
    <source>
        <dbReference type="EMBL" id="MBX0306020.1"/>
    </source>
</evidence>
<dbReference type="Pfam" id="PF00501">
    <property type="entry name" value="AMP-binding"/>
    <property type="match status" value="1"/>
</dbReference>
<dbReference type="CDD" id="cd04433">
    <property type="entry name" value="AFD_class_I"/>
    <property type="match status" value="1"/>
</dbReference>
<dbReference type="RefSeq" id="WP_220590215.1">
    <property type="nucleotide sequence ID" value="NZ_RKLQ01000007.1"/>
</dbReference>
<keyword evidence="2" id="KW-0436">Ligase</keyword>
<feature type="domain" description="AMP-dependent synthetase/ligase" evidence="1">
    <location>
        <begin position="14"/>
        <end position="366"/>
    </location>
</feature>
<dbReference type="InterPro" id="IPR020845">
    <property type="entry name" value="AMP-binding_CS"/>
</dbReference>
<sequence length="403" mass="44284">MNVCRKFDRFATGNDDVAIRTPGRDDKSYQQLRRESGYVAGLLRENGIGPSDRVILHLPNDSAYVSVLLGIWRVGAVGVPMDERWGGEVASHVLADIEPSLVVTTDQYAMRLREQISGDPLAEIPVAKIDTAAVGDLGITEVSEPSMTVEPQMDDDIAKVVYTSGTTGTPKGVIHTHRNITAVVEMAANVFDLSDDDIFLASVPLCRSPGIYGSALPALCVGGSVVLQAEWDPQWWSELIAEYEPRLNLLKPQQMRETIEVDDEAVSDTSSLEICMVTTGLLRSKSTFTDFEATYDVDNVINYYGQTESLAVSMGTLSADTQPNYIGQPADVLETKLVDPSTGRELPPGNDGELLLRGDVVTPGYWNRHITASELFTDGWLRTEDRIQQDEDGNFYFLERLST</sequence>
<dbReference type="PROSITE" id="PS00455">
    <property type="entry name" value="AMP_BINDING"/>
    <property type="match status" value="1"/>
</dbReference>
<accession>A0A8J7YHG3</accession>
<proteinExistence type="predicted"/>
<dbReference type="SUPFAM" id="SSF56801">
    <property type="entry name" value="Acetyl-CoA synthetase-like"/>
    <property type="match status" value="1"/>
</dbReference>
<keyword evidence="3" id="KW-1185">Reference proteome</keyword>
<dbReference type="PANTHER" id="PTHR43767:SF1">
    <property type="entry name" value="NONRIBOSOMAL PEPTIDE SYNTHASE PES1 (EUROFUNG)-RELATED"/>
    <property type="match status" value="1"/>
</dbReference>
<dbReference type="InterPro" id="IPR042099">
    <property type="entry name" value="ANL_N_sf"/>
</dbReference>
<comment type="caution">
    <text evidence="2">The sequence shown here is derived from an EMBL/GenBank/DDBJ whole genome shotgun (WGS) entry which is preliminary data.</text>
</comment>
<dbReference type="Gene3D" id="3.40.50.12780">
    <property type="entry name" value="N-terminal domain of ligase-like"/>
    <property type="match status" value="1"/>
</dbReference>
<dbReference type="PANTHER" id="PTHR43767">
    <property type="entry name" value="LONG-CHAIN-FATTY-ACID--COA LIGASE"/>
    <property type="match status" value="1"/>
</dbReference>
<dbReference type="EMBL" id="RKLQ01000007">
    <property type="protein sequence ID" value="MBX0306020.1"/>
    <property type="molecule type" value="Genomic_DNA"/>
</dbReference>
<dbReference type="Proteomes" id="UP000783863">
    <property type="component" value="Unassembled WGS sequence"/>
</dbReference>
<organism evidence="2 3">
    <name type="scientific">Haloarcula salinisoli</name>
    <dbReference type="NCBI Taxonomy" id="2487746"/>
    <lineage>
        <taxon>Archaea</taxon>
        <taxon>Methanobacteriati</taxon>
        <taxon>Methanobacteriota</taxon>
        <taxon>Stenosarchaea group</taxon>
        <taxon>Halobacteria</taxon>
        <taxon>Halobacteriales</taxon>
        <taxon>Haloarculaceae</taxon>
        <taxon>Haloarcula</taxon>
    </lineage>
</organism>
<dbReference type="AlphaFoldDB" id="A0A8J7YHG3"/>
<gene>
    <name evidence="2" type="ORF">EGD98_20445</name>
</gene>
<dbReference type="GO" id="GO:0016874">
    <property type="term" value="F:ligase activity"/>
    <property type="evidence" value="ECO:0007669"/>
    <property type="project" value="UniProtKB-KW"/>
</dbReference>